<reference evidence="2" key="1">
    <citation type="submission" date="2020-07" db="EMBL/GenBank/DDBJ databases">
        <authorList>
            <person name="Lin J."/>
        </authorList>
    </citation>
    <scope>NUCLEOTIDE SEQUENCE</scope>
</reference>
<dbReference type="EMBL" id="LR862142">
    <property type="protein sequence ID" value="CAD1822939.1"/>
    <property type="molecule type" value="Genomic_DNA"/>
</dbReference>
<protein>
    <submittedName>
        <fullName evidence="2">Uncharacterized protein</fullName>
    </submittedName>
</protein>
<name>A0A6V7NWH8_ANACO</name>
<organism evidence="2">
    <name type="scientific">Ananas comosus var. bracteatus</name>
    <name type="common">red pineapple</name>
    <dbReference type="NCBI Taxonomy" id="296719"/>
    <lineage>
        <taxon>Eukaryota</taxon>
        <taxon>Viridiplantae</taxon>
        <taxon>Streptophyta</taxon>
        <taxon>Embryophyta</taxon>
        <taxon>Tracheophyta</taxon>
        <taxon>Spermatophyta</taxon>
        <taxon>Magnoliopsida</taxon>
        <taxon>Liliopsida</taxon>
        <taxon>Poales</taxon>
        <taxon>Bromeliaceae</taxon>
        <taxon>Bromelioideae</taxon>
        <taxon>Ananas</taxon>
    </lineage>
</organism>
<evidence type="ECO:0000313" key="2">
    <source>
        <dbReference type="EMBL" id="CAD1822939.1"/>
    </source>
</evidence>
<accession>A0A6V7NWH8</accession>
<proteinExistence type="predicted"/>
<sequence>MADDNAINLRNRAIPRNSGGDQPSDSDNAGECQAVLPVEGETSGQSAHKEPSLTQALGQISRVLQTLDQNIHQSTARLDAVLAAITAYNKNIARIEQLLTRNEQPMIGLQGPMMTPVLQNPAIPVNGQPQYQRAPFQAAYRP</sequence>
<gene>
    <name evidence="2" type="ORF">CB5_LOCUS6150</name>
</gene>
<feature type="region of interest" description="Disordered" evidence="1">
    <location>
        <begin position="1"/>
        <end position="32"/>
    </location>
</feature>
<evidence type="ECO:0000256" key="1">
    <source>
        <dbReference type="SAM" id="MobiDB-lite"/>
    </source>
</evidence>
<dbReference type="AlphaFoldDB" id="A0A6V7NWH8"/>